<proteinExistence type="predicted"/>
<dbReference type="EMBL" id="UIDG01000503">
    <property type="protein sequence ID" value="SUS08000.1"/>
    <property type="molecule type" value="Genomic_DNA"/>
</dbReference>
<name>A0A380THT3_9ZZZZ</name>
<dbReference type="AlphaFoldDB" id="A0A380THT3"/>
<gene>
    <name evidence="1" type="ORF">DF3PB_5510004</name>
</gene>
<accession>A0A380THT3</accession>
<reference evidence="1" key="1">
    <citation type="submission" date="2018-07" db="EMBL/GenBank/DDBJ databases">
        <authorList>
            <person name="Quirk P.G."/>
            <person name="Krulwich T.A."/>
        </authorList>
    </citation>
    <scope>NUCLEOTIDE SEQUENCE</scope>
</reference>
<protein>
    <submittedName>
        <fullName evidence="1">Uncharacterized protein</fullName>
    </submittedName>
</protein>
<sequence length="99" mass="11160">MPTTATMTGTVSITGTYRTVGSLIVRVRVPVGLWVLPERAKKLGFSEVRPWSSRHAKTCQSGTWTDMALCHSRDRSGIDAGRVRLGRLFQPRVRRRQHL</sequence>
<organism evidence="1">
    <name type="scientific">metagenome</name>
    <dbReference type="NCBI Taxonomy" id="256318"/>
    <lineage>
        <taxon>unclassified sequences</taxon>
        <taxon>metagenomes</taxon>
    </lineage>
</organism>
<evidence type="ECO:0000313" key="1">
    <source>
        <dbReference type="EMBL" id="SUS08000.1"/>
    </source>
</evidence>